<dbReference type="PROSITE" id="PS50011">
    <property type="entry name" value="PROTEIN_KINASE_DOM"/>
    <property type="match status" value="1"/>
</dbReference>
<dbReference type="GO" id="GO:0005524">
    <property type="term" value="F:ATP binding"/>
    <property type="evidence" value="ECO:0007669"/>
    <property type="project" value="InterPro"/>
</dbReference>
<feature type="compositionally biased region" description="Low complexity" evidence="14">
    <location>
        <begin position="756"/>
        <end position="771"/>
    </location>
</feature>
<dbReference type="SUPFAM" id="SSF52799">
    <property type="entry name" value="(Phosphotyrosine protein) phosphatases II"/>
    <property type="match status" value="1"/>
</dbReference>
<evidence type="ECO:0000256" key="3">
    <source>
        <dbReference type="ARBA" id="ARBA00022553"/>
    </source>
</evidence>
<evidence type="ECO:0000256" key="11">
    <source>
        <dbReference type="ARBA" id="ARBA00064305"/>
    </source>
</evidence>
<organism evidence="20 21">
    <name type="scientific">Clytia hemisphaerica</name>
    <dbReference type="NCBI Taxonomy" id="252671"/>
    <lineage>
        <taxon>Eukaryota</taxon>
        <taxon>Metazoa</taxon>
        <taxon>Cnidaria</taxon>
        <taxon>Hydrozoa</taxon>
        <taxon>Hydroidolina</taxon>
        <taxon>Leptothecata</taxon>
        <taxon>Obeliida</taxon>
        <taxon>Clytiidae</taxon>
        <taxon>Clytia</taxon>
    </lineage>
</organism>
<dbReference type="InterPro" id="IPR014020">
    <property type="entry name" value="Tensin_C2-dom"/>
</dbReference>
<proteinExistence type="inferred from homology"/>
<dbReference type="GO" id="GO:0004721">
    <property type="term" value="F:phosphoprotein phosphatase activity"/>
    <property type="evidence" value="ECO:0007669"/>
    <property type="project" value="UniProtKB-KW"/>
</dbReference>
<evidence type="ECO:0000256" key="9">
    <source>
        <dbReference type="ARBA" id="ARBA00023186"/>
    </source>
</evidence>
<name>A0A7M5WR56_9CNID</name>
<evidence type="ECO:0000256" key="6">
    <source>
        <dbReference type="ARBA" id="ARBA00022801"/>
    </source>
</evidence>
<feature type="compositionally biased region" description="Low complexity" evidence="14">
    <location>
        <begin position="1058"/>
        <end position="1091"/>
    </location>
</feature>
<evidence type="ECO:0000259" key="15">
    <source>
        <dbReference type="PROSITE" id="PS50011"/>
    </source>
</evidence>
<feature type="compositionally biased region" description="Polar residues" evidence="14">
    <location>
        <begin position="997"/>
        <end position="1013"/>
    </location>
</feature>
<dbReference type="InterPro" id="IPR000719">
    <property type="entry name" value="Prot_kinase_dom"/>
</dbReference>
<feature type="domain" description="Protein kinase" evidence="15">
    <location>
        <begin position="33"/>
        <end position="302"/>
    </location>
</feature>
<dbReference type="FunFam" id="1.10.287.110:FF:000002">
    <property type="entry name" value="putative tyrosine-protein phosphatase auxilin isoform X2"/>
    <property type="match status" value="1"/>
</dbReference>
<keyword evidence="10" id="KW-0968">Cytoplasmic vesicle</keyword>
<dbReference type="GeneID" id="136802368"/>
<feature type="region of interest" description="Disordered" evidence="14">
    <location>
        <begin position="970"/>
        <end position="1154"/>
    </location>
</feature>
<keyword evidence="9" id="KW-0143">Chaperone</keyword>
<dbReference type="SUPFAM" id="SSF49562">
    <property type="entry name" value="C2 domain (Calcium/lipid-binding domain, CaLB)"/>
    <property type="match status" value="1"/>
</dbReference>
<evidence type="ECO:0000259" key="18">
    <source>
        <dbReference type="PROSITE" id="PS51181"/>
    </source>
</evidence>
<reference evidence="20" key="1">
    <citation type="submission" date="2021-01" db="UniProtKB">
        <authorList>
            <consortium name="EnsemblMetazoa"/>
        </authorList>
    </citation>
    <scope>IDENTIFICATION</scope>
</reference>
<dbReference type="InterPro" id="IPR000387">
    <property type="entry name" value="Tyr_Pase_dom"/>
</dbReference>
<feature type="domain" description="C2 tensin-type" evidence="19">
    <location>
        <begin position="569"/>
        <end position="707"/>
    </location>
</feature>
<dbReference type="Gene3D" id="2.60.40.1110">
    <property type="match status" value="1"/>
</dbReference>
<protein>
    <recommendedName>
        <fullName evidence="12">Auxilin</fullName>
    </recommendedName>
    <alternativeName>
        <fullName evidence="13">DnaJ homolog subfamily C member 6</fullName>
    </alternativeName>
</protein>
<evidence type="ECO:0000256" key="13">
    <source>
        <dbReference type="ARBA" id="ARBA00075670"/>
    </source>
</evidence>
<dbReference type="PANTHER" id="PTHR22967:SF105">
    <property type="entry name" value="CYCLIN-G-ASSOCIATED KINASE"/>
    <property type="match status" value="1"/>
</dbReference>
<evidence type="ECO:0000313" key="20">
    <source>
        <dbReference type="EnsemblMetazoa" id="CLYHEMP004605.1"/>
    </source>
</evidence>
<keyword evidence="8" id="KW-0729">SH3-binding</keyword>
<keyword evidence="5" id="KW-0547">Nucleotide-binding</keyword>
<dbReference type="InterPro" id="IPR036869">
    <property type="entry name" value="J_dom_sf"/>
</dbReference>
<dbReference type="PROSITE" id="PS00108">
    <property type="entry name" value="PROTEIN_KINASE_ST"/>
    <property type="match status" value="1"/>
</dbReference>
<feature type="region of interest" description="Disordered" evidence="14">
    <location>
        <begin position="522"/>
        <end position="544"/>
    </location>
</feature>
<feature type="compositionally biased region" description="Low complexity" evidence="14">
    <location>
        <begin position="522"/>
        <end position="536"/>
    </location>
</feature>
<evidence type="ECO:0000256" key="14">
    <source>
        <dbReference type="SAM" id="MobiDB-lite"/>
    </source>
</evidence>
<feature type="compositionally biased region" description="Low complexity" evidence="14">
    <location>
        <begin position="1098"/>
        <end position="1123"/>
    </location>
</feature>
<dbReference type="SMART" id="SM00220">
    <property type="entry name" value="S_TKc"/>
    <property type="match status" value="1"/>
</dbReference>
<feature type="domain" description="Tyrosine specific protein phosphatases" evidence="16">
    <location>
        <begin position="456"/>
        <end position="527"/>
    </location>
</feature>
<dbReference type="PROSITE" id="PS51182">
    <property type="entry name" value="C2_TENSIN"/>
    <property type="match status" value="1"/>
</dbReference>
<evidence type="ECO:0000313" key="21">
    <source>
        <dbReference type="Proteomes" id="UP000594262"/>
    </source>
</evidence>
<dbReference type="FunFam" id="2.60.40.1110:FF:000001">
    <property type="entry name" value="cyclin-G-associated kinase isoform X2"/>
    <property type="match status" value="1"/>
</dbReference>
<feature type="domain" description="Phosphatase tensin-type" evidence="18">
    <location>
        <begin position="372"/>
        <end position="563"/>
    </location>
</feature>
<keyword evidence="6" id="KW-0378">Hydrolase</keyword>
<evidence type="ECO:0000256" key="1">
    <source>
        <dbReference type="ARBA" id="ARBA00004132"/>
    </source>
</evidence>
<dbReference type="InterPro" id="IPR029021">
    <property type="entry name" value="Prot-tyrosine_phosphatase-like"/>
</dbReference>
<feature type="compositionally biased region" description="Polar residues" evidence="14">
    <location>
        <begin position="1038"/>
        <end position="1052"/>
    </location>
</feature>
<feature type="domain" description="J" evidence="17">
    <location>
        <begin position="1229"/>
        <end position="1293"/>
    </location>
</feature>
<evidence type="ECO:0000256" key="12">
    <source>
        <dbReference type="ARBA" id="ARBA00069335"/>
    </source>
</evidence>
<keyword evidence="4" id="KW-0677">Repeat</keyword>
<dbReference type="InterPro" id="IPR008271">
    <property type="entry name" value="Ser/Thr_kinase_AS"/>
</dbReference>
<dbReference type="EnsemblMetazoa" id="CLYHEMT004605.1">
    <property type="protein sequence ID" value="CLYHEMP004605.1"/>
    <property type="gene ID" value="CLYHEMG004605"/>
</dbReference>
<evidence type="ECO:0000259" key="19">
    <source>
        <dbReference type="PROSITE" id="PS51182"/>
    </source>
</evidence>
<dbReference type="PANTHER" id="PTHR22967">
    <property type="entry name" value="SERINE/THREONINE PROTEIN KINASE"/>
    <property type="match status" value="1"/>
</dbReference>
<dbReference type="GO" id="GO:0017124">
    <property type="term" value="F:SH3 domain binding"/>
    <property type="evidence" value="ECO:0007669"/>
    <property type="project" value="UniProtKB-KW"/>
</dbReference>
<dbReference type="CDD" id="cd06257">
    <property type="entry name" value="DnaJ"/>
    <property type="match status" value="1"/>
</dbReference>
<comment type="subcellular location">
    <subcellularLocation>
        <location evidence="1">Cytoplasmic vesicle</location>
        <location evidence="1">Clathrin-coated vesicle</location>
    </subcellularLocation>
</comment>
<dbReference type="RefSeq" id="XP_066915198.1">
    <property type="nucleotide sequence ID" value="XM_067059097.1"/>
</dbReference>
<feature type="compositionally biased region" description="Low complexity" evidence="14">
    <location>
        <begin position="941"/>
        <end position="957"/>
    </location>
</feature>
<evidence type="ECO:0000256" key="10">
    <source>
        <dbReference type="ARBA" id="ARBA00023329"/>
    </source>
</evidence>
<dbReference type="GO" id="GO:0072583">
    <property type="term" value="P:clathrin-dependent endocytosis"/>
    <property type="evidence" value="ECO:0007669"/>
    <property type="project" value="UniProtKB-ARBA"/>
</dbReference>
<keyword evidence="3" id="KW-0597">Phosphoprotein</keyword>
<dbReference type="SMART" id="SM01326">
    <property type="entry name" value="PTEN_C2"/>
    <property type="match status" value="1"/>
</dbReference>
<dbReference type="Pfam" id="PF10409">
    <property type="entry name" value="PTEN_C2"/>
    <property type="match status" value="1"/>
</dbReference>
<dbReference type="SUPFAM" id="SSF56112">
    <property type="entry name" value="Protein kinase-like (PK-like)"/>
    <property type="match status" value="1"/>
</dbReference>
<feature type="region of interest" description="Disordered" evidence="14">
    <location>
        <begin position="751"/>
        <end position="798"/>
    </location>
</feature>
<evidence type="ECO:0000259" key="17">
    <source>
        <dbReference type="PROSITE" id="PS50076"/>
    </source>
</evidence>
<dbReference type="InterPro" id="IPR035892">
    <property type="entry name" value="C2_domain_sf"/>
</dbReference>
<dbReference type="InterPro" id="IPR001623">
    <property type="entry name" value="DnaJ_domain"/>
</dbReference>
<feature type="compositionally biased region" description="Low complexity" evidence="14">
    <location>
        <begin position="898"/>
        <end position="910"/>
    </location>
</feature>
<keyword evidence="21" id="KW-1185">Reference proteome</keyword>
<evidence type="ECO:0000259" key="16">
    <source>
        <dbReference type="PROSITE" id="PS50056"/>
    </source>
</evidence>
<dbReference type="Proteomes" id="UP000594262">
    <property type="component" value="Unplaced"/>
</dbReference>
<dbReference type="FunFam" id="3.90.190.10:FF:000255">
    <property type="entry name" value="putative tyrosine-protein phosphatase auxilin"/>
    <property type="match status" value="1"/>
</dbReference>
<dbReference type="GO" id="GO:0004674">
    <property type="term" value="F:protein serine/threonine kinase activity"/>
    <property type="evidence" value="ECO:0007669"/>
    <property type="project" value="TreeGrafter"/>
</dbReference>
<feature type="compositionally biased region" description="Low complexity" evidence="14">
    <location>
        <begin position="1138"/>
        <end position="1154"/>
    </location>
</feature>
<dbReference type="GO" id="GO:2000369">
    <property type="term" value="P:regulation of clathrin-dependent endocytosis"/>
    <property type="evidence" value="ECO:0007669"/>
    <property type="project" value="TreeGrafter"/>
</dbReference>
<keyword evidence="7" id="KW-0904">Protein phosphatase</keyword>
<feature type="region of interest" description="Disordered" evidence="14">
    <location>
        <begin position="897"/>
        <end position="957"/>
    </location>
</feature>
<sequence>MAWLGNIFGGGGTAATGGTEFVGQYVDIGQQKLRIKKVIAEGGYGFVFIAQDSSSGKDYALKRLMSSDESSNKEIVREISFLRKLRGHPNIIQYIAAAAGGEKQSTGLKEYLILTELCTGQLIQYLNSKPQISLNVCLQIFGQTCKAVAHMHKQNPPIIHRDLKIENLLISDKGVIKLCDFGSATTDALYPDDSWSALQRSMAEDEIQRNTTPMYRAPEMVDLYSNSSITVKADVWALGCVLYVLCFTRHPFEDSAKLKIMNANYTIPEFDRTFQSIHHLIKSMLQVNPDKRPSVEDIHAEIVALAADRQIDLKSPIMEQVSPTQVTTPEQEGTPVGSSFNVNSSQILGNVVNKAGSLFSNIKDVSTKMMSSVAGYVNKDLDISYITPRLVVMSFPADGIEGTYKNNIDDVRMYLDTKHPESYVVINISQRTYRTAKLNDRVYELGWNPKRAPPLDKLVSLCRKLNNFLKQSKKNVVVVHCLDGRMASALMVSSFLLFTKLFTKVSMAEDLFNNKRFHLQQYQQQQQQNQQNSTTSPTPPQTVELLPSQRRYAGYVGRLVGTPRYLPHKNVVFLKSFTMSTVPIFNKARTGCRPFIEIYEGDKRILSTAQEVEQMREYTQHDGKILFNTHIKICGDITIQVHHGRSTLGGKVQGKLTSINILTVQFHTGFLDKETPTIKFAMSQLDIQESADKYPPSFGVVMNLKVTNETPDNTYTEPWEKMNVEKLSPYGCFYSREEYWKLYEEYGLSEEKTPLSTKRSTSSVSDSDNVDLPAGFKSGPPLRPKAPSPASSQAKANGSVSIEPITTHTQDIPSKNDVANDQGGFSSLIDIGTPSPAHNAKEPFSDFQQQDVFNNQNIKPSNNKVDQEQLIDPFASLATSRTEGDGSSNNDVLLNFGSSQPTTPSTTQQPLFQTGPDILNTNSEMTQSNTPDLLQSGHFMGGLSSPTATSGASTASNSLNDINSDDFFSRLGEPAASPQVAPSSKFGAAGSPFMGSHSPSKQSGPRKSNSESNLLEMGDSFSQGDTLQPEMQPAMHHASSSGAVNNPQQTSYDPFGDFGNFGSSSAQSNSASNLFSGGGMASARSSSARSSPTFNKNPTSTTRPQQQQQRPTATQQSRQSTAPNYNVFVSNKQDSVFGKGTTTPTGSGTWGSKPMKNNDFSDILNAQGFTSANKQSATGQTLKQMKNEAETVEMDPVKRAVREWSDGKERNIRALISSLQSILWEEAKQKWKPIGLHDIMQGNKVKTYYRKACLAVHPDKHMGTENEQLARAIFLELNEAMTLFEEKGSQNMF</sequence>
<accession>A0A7M5WR56</accession>
<dbReference type="SUPFAM" id="SSF46565">
    <property type="entry name" value="Chaperone J-domain"/>
    <property type="match status" value="1"/>
</dbReference>
<dbReference type="InterPro" id="IPR029023">
    <property type="entry name" value="Tensin_phosphatase"/>
</dbReference>
<dbReference type="Pfam" id="PF00069">
    <property type="entry name" value="Pkinase"/>
    <property type="match status" value="1"/>
</dbReference>
<evidence type="ECO:0000256" key="7">
    <source>
        <dbReference type="ARBA" id="ARBA00022912"/>
    </source>
</evidence>
<dbReference type="PROSITE" id="PS51181">
    <property type="entry name" value="PPASE_TENSIN"/>
    <property type="match status" value="1"/>
</dbReference>
<dbReference type="PROSITE" id="PS50076">
    <property type="entry name" value="DNAJ_2"/>
    <property type="match status" value="1"/>
</dbReference>
<comment type="subunit">
    <text evidence="11">Forms a complex composed of HSPA8, CLTC and DNAJC6. Interacts with HSPA8/HSC70 in an ATP-dependent manner; this interaction stimulates the HSPA8's ATPase activity. Interacts with CLTC; this interaction produces a local change in heavy-chain contacts, creating a detectable global distortion of the clathrin coat. Interacts with AP2A2. Interacts with DNM1(GTP-bound form); this interaction allows clathrin-coated vesicle (CCV) formation at the plasma membrane.</text>
</comment>
<dbReference type="GO" id="GO:0035612">
    <property type="term" value="F:AP-2 adaptor complex binding"/>
    <property type="evidence" value="ECO:0007669"/>
    <property type="project" value="TreeGrafter"/>
</dbReference>
<dbReference type="OrthoDB" id="1717591at2759"/>
<evidence type="ECO:0000256" key="8">
    <source>
        <dbReference type="ARBA" id="ARBA00023036"/>
    </source>
</evidence>
<dbReference type="GO" id="GO:0045747">
    <property type="term" value="P:positive regulation of Notch signaling pathway"/>
    <property type="evidence" value="ECO:0007669"/>
    <property type="project" value="TreeGrafter"/>
</dbReference>
<dbReference type="Gene3D" id="1.10.287.110">
    <property type="entry name" value="DnaJ domain"/>
    <property type="match status" value="1"/>
</dbReference>
<evidence type="ECO:0000256" key="4">
    <source>
        <dbReference type="ARBA" id="ARBA00022737"/>
    </source>
</evidence>
<dbReference type="InterPro" id="IPR011009">
    <property type="entry name" value="Kinase-like_dom_sf"/>
</dbReference>
<dbReference type="Gene3D" id="3.90.190.10">
    <property type="entry name" value="Protein tyrosine phosphatase superfamily"/>
    <property type="match status" value="1"/>
</dbReference>
<feature type="compositionally biased region" description="Polar residues" evidence="14">
    <location>
        <begin position="919"/>
        <end position="933"/>
    </location>
</feature>
<dbReference type="Gene3D" id="1.10.510.10">
    <property type="entry name" value="Transferase(Phosphotransferase) domain 1"/>
    <property type="match status" value="1"/>
</dbReference>
<evidence type="ECO:0000256" key="5">
    <source>
        <dbReference type="ARBA" id="ARBA00022741"/>
    </source>
</evidence>
<evidence type="ECO:0000256" key="2">
    <source>
        <dbReference type="ARBA" id="ARBA00005490"/>
    </source>
</evidence>
<dbReference type="GO" id="GO:0030136">
    <property type="term" value="C:clathrin-coated vesicle"/>
    <property type="evidence" value="ECO:0007669"/>
    <property type="project" value="UniProtKB-SubCell"/>
</dbReference>
<dbReference type="PROSITE" id="PS50056">
    <property type="entry name" value="TYR_PHOSPHATASE_2"/>
    <property type="match status" value="1"/>
</dbReference>
<comment type="similarity">
    <text evidence="2">Belongs to the protein kinase superfamily. AGC Ser/Thr protein kinase family. PKC subfamily.</text>
</comment>